<name>A0ABP7UQJ9_9ACTN</name>
<gene>
    <name evidence="2" type="ORF">GCM10022233_20430</name>
</gene>
<protein>
    <submittedName>
        <fullName evidence="2">Uncharacterized protein</fullName>
    </submittedName>
</protein>
<dbReference type="Proteomes" id="UP001499984">
    <property type="component" value="Unassembled WGS sequence"/>
</dbReference>
<keyword evidence="3" id="KW-1185">Reference proteome</keyword>
<comment type="caution">
    <text evidence="2">The sequence shown here is derived from an EMBL/GenBank/DDBJ whole genome shotgun (WGS) entry which is preliminary data.</text>
</comment>
<reference evidence="3" key="1">
    <citation type="journal article" date="2019" name="Int. J. Syst. Evol. Microbiol.">
        <title>The Global Catalogue of Microorganisms (GCM) 10K type strain sequencing project: providing services to taxonomists for standard genome sequencing and annotation.</title>
        <authorList>
            <consortium name="The Broad Institute Genomics Platform"/>
            <consortium name="The Broad Institute Genome Sequencing Center for Infectious Disease"/>
            <person name="Wu L."/>
            <person name="Ma J."/>
        </authorList>
    </citation>
    <scope>NUCLEOTIDE SEQUENCE [LARGE SCALE GENOMIC DNA]</scope>
    <source>
        <strain evidence="3">JCM 16925</strain>
    </source>
</reference>
<dbReference type="EMBL" id="BAAAZY010000007">
    <property type="protein sequence ID" value="GAA4049974.1"/>
    <property type="molecule type" value="Genomic_DNA"/>
</dbReference>
<evidence type="ECO:0000256" key="1">
    <source>
        <dbReference type="SAM" id="MobiDB-lite"/>
    </source>
</evidence>
<sequence length="73" mass="8695">MRARDRRRPGRRRLGCLWWPPHGVFREKDQGKLLGLIDDAWKKRGEVVSEELPRAARARNTWSRPRARTNNHP</sequence>
<proteinExistence type="predicted"/>
<evidence type="ECO:0000313" key="3">
    <source>
        <dbReference type="Proteomes" id="UP001499984"/>
    </source>
</evidence>
<dbReference type="RefSeq" id="WP_345010888.1">
    <property type="nucleotide sequence ID" value="NZ_BAAAZY010000007.1"/>
</dbReference>
<evidence type="ECO:0000313" key="2">
    <source>
        <dbReference type="EMBL" id="GAA4049974.1"/>
    </source>
</evidence>
<accession>A0ABP7UQJ9</accession>
<feature type="region of interest" description="Disordered" evidence="1">
    <location>
        <begin position="52"/>
        <end position="73"/>
    </location>
</feature>
<organism evidence="2 3">
    <name type="scientific">Streptomyces shaanxiensis</name>
    <dbReference type="NCBI Taxonomy" id="653357"/>
    <lineage>
        <taxon>Bacteria</taxon>
        <taxon>Bacillati</taxon>
        <taxon>Actinomycetota</taxon>
        <taxon>Actinomycetes</taxon>
        <taxon>Kitasatosporales</taxon>
        <taxon>Streptomycetaceae</taxon>
        <taxon>Streptomyces</taxon>
    </lineage>
</organism>